<feature type="domain" description="ABC transporter" evidence="11">
    <location>
        <begin position="314"/>
        <end position="533"/>
    </location>
</feature>
<dbReference type="PROSITE" id="PS50929">
    <property type="entry name" value="ABC_TM1F"/>
    <property type="match status" value="1"/>
</dbReference>
<dbReference type="Proteomes" id="UP000198727">
    <property type="component" value="Unassembled WGS sequence"/>
</dbReference>
<dbReference type="Pfam" id="PF00664">
    <property type="entry name" value="ABC_membrane"/>
    <property type="match status" value="1"/>
</dbReference>
<dbReference type="InterPro" id="IPR017871">
    <property type="entry name" value="ABC_transporter-like_CS"/>
</dbReference>
<name>A0A1I5YDV2_9PSEU</name>
<dbReference type="InterPro" id="IPR003439">
    <property type="entry name" value="ABC_transporter-like_ATP-bd"/>
</dbReference>
<comment type="subcellular location">
    <subcellularLocation>
        <location evidence="1">Cell membrane</location>
        <topology evidence="1">Multi-pass membrane protein</topology>
    </subcellularLocation>
</comment>
<keyword evidence="6 13" id="KW-0067">ATP-binding</keyword>
<gene>
    <name evidence="13" type="ORF">SAMN05421810_10788</name>
</gene>
<comment type="similarity">
    <text evidence="9">Belongs to the ABC transporter superfamily. Lipid exporter (TC 3.A.1.106) family.</text>
</comment>
<dbReference type="PROSITE" id="PS00211">
    <property type="entry name" value="ABC_TRANSPORTER_1"/>
    <property type="match status" value="1"/>
</dbReference>
<dbReference type="Gene3D" id="3.40.50.300">
    <property type="entry name" value="P-loop containing nucleotide triphosphate hydrolases"/>
    <property type="match status" value="1"/>
</dbReference>
<dbReference type="SMART" id="SM00382">
    <property type="entry name" value="AAA"/>
    <property type="match status" value="1"/>
</dbReference>
<accession>A0A1I5YDV2</accession>
<feature type="transmembrane region" description="Helical" evidence="10">
    <location>
        <begin position="135"/>
        <end position="155"/>
    </location>
</feature>
<evidence type="ECO:0000256" key="3">
    <source>
        <dbReference type="ARBA" id="ARBA00022475"/>
    </source>
</evidence>
<dbReference type="InterPro" id="IPR027417">
    <property type="entry name" value="P-loop_NTPase"/>
</dbReference>
<keyword evidence="14" id="KW-1185">Reference proteome</keyword>
<keyword evidence="4 10" id="KW-0812">Transmembrane</keyword>
<evidence type="ECO:0000256" key="2">
    <source>
        <dbReference type="ARBA" id="ARBA00022448"/>
    </source>
</evidence>
<dbReference type="SUPFAM" id="SSF52540">
    <property type="entry name" value="P-loop containing nucleoside triphosphate hydrolases"/>
    <property type="match status" value="1"/>
</dbReference>
<evidence type="ECO:0000259" key="11">
    <source>
        <dbReference type="PROSITE" id="PS50893"/>
    </source>
</evidence>
<evidence type="ECO:0000256" key="8">
    <source>
        <dbReference type="ARBA" id="ARBA00023136"/>
    </source>
</evidence>
<keyword evidence="2" id="KW-0813">Transport</keyword>
<dbReference type="RefSeq" id="WP_092532433.1">
    <property type="nucleotide sequence ID" value="NZ_FOWW01000007.1"/>
</dbReference>
<dbReference type="InterPro" id="IPR011527">
    <property type="entry name" value="ABC1_TM_dom"/>
</dbReference>
<feature type="transmembrane region" description="Helical" evidence="10">
    <location>
        <begin position="215"/>
        <end position="240"/>
    </location>
</feature>
<dbReference type="EMBL" id="FOWW01000007">
    <property type="protein sequence ID" value="SFQ42372.1"/>
    <property type="molecule type" value="Genomic_DNA"/>
</dbReference>
<protein>
    <submittedName>
        <fullName evidence="13">ATP-binding cassette, subfamily C/ATP-binding cassette, subfamily C, CydD</fullName>
    </submittedName>
</protein>
<dbReference type="CDD" id="cd18584">
    <property type="entry name" value="ABC_6TM_AarD_CydD"/>
    <property type="match status" value="1"/>
</dbReference>
<evidence type="ECO:0000313" key="13">
    <source>
        <dbReference type="EMBL" id="SFQ42372.1"/>
    </source>
</evidence>
<dbReference type="InterPro" id="IPR003593">
    <property type="entry name" value="AAA+_ATPase"/>
</dbReference>
<proteinExistence type="inferred from homology"/>
<evidence type="ECO:0000256" key="5">
    <source>
        <dbReference type="ARBA" id="ARBA00022741"/>
    </source>
</evidence>
<evidence type="ECO:0000256" key="4">
    <source>
        <dbReference type="ARBA" id="ARBA00022692"/>
    </source>
</evidence>
<evidence type="ECO:0000256" key="6">
    <source>
        <dbReference type="ARBA" id="ARBA00022840"/>
    </source>
</evidence>
<dbReference type="FunFam" id="3.40.50.300:FF:000299">
    <property type="entry name" value="ABC transporter ATP-binding protein/permease"/>
    <property type="match status" value="1"/>
</dbReference>
<dbReference type="STRING" id="587909.SAMN05421810_10788"/>
<dbReference type="GO" id="GO:0005886">
    <property type="term" value="C:plasma membrane"/>
    <property type="evidence" value="ECO:0007669"/>
    <property type="project" value="UniProtKB-SubCell"/>
</dbReference>
<dbReference type="OrthoDB" id="9806127at2"/>
<keyword evidence="8 10" id="KW-0472">Membrane</keyword>
<keyword evidence="3" id="KW-1003">Cell membrane</keyword>
<dbReference type="GO" id="GO:0140359">
    <property type="term" value="F:ABC-type transporter activity"/>
    <property type="evidence" value="ECO:0007669"/>
    <property type="project" value="InterPro"/>
</dbReference>
<dbReference type="SUPFAM" id="SSF90123">
    <property type="entry name" value="ABC transporter transmembrane region"/>
    <property type="match status" value="1"/>
</dbReference>
<dbReference type="NCBIfam" id="TIGR02857">
    <property type="entry name" value="CydD"/>
    <property type="match status" value="1"/>
</dbReference>
<dbReference type="InterPro" id="IPR036640">
    <property type="entry name" value="ABC1_TM_sf"/>
</dbReference>
<dbReference type="InterPro" id="IPR039421">
    <property type="entry name" value="Type_1_exporter"/>
</dbReference>
<organism evidence="13 14">
    <name type="scientific">Amycolatopsis arida</name>
    <dbReference type="NCBI Taxonomy" id="587909"/>
    <lineage>
        <taxon>Bacteria</taxon>
        <taxon>Bacillati</taxon>
        <taxon>Actinomycetota</taxon>
        <taxon>Actinomycetes</taxon>
        <taxon>Pseudonocardiales</taxon>
        <taxon>Pseudonocardiaceae</taxon>
        <taxon>Amycolatopsis</taxon>
    </lineage>
</organism>
<keyword evidence="7 10" id="KW-1133">Transmembrane helix</keyword>
<dbReference type="PANTHER" id="PTHR24221">
    <property type="entry name" value="ATP-BINDING CASSETTE SUB-FAMILY B"/>
    <property type="match status" value="1"/>
</dbReference>
<dbReference type="GO" id="GO:0042883">
    <property type="term" value="P:cysteine transport"/>
    <property type="evidence" value="ECO:0007669"/>
    <property type="project" value="InterPro"/>
</dbReference>
<evidence type="ECO:0000256" key="9">
    <source>
        <dbReference type="ARBA" id="ARBA00061644"/>
    </source>
</evidence>
<evidence type="ECO:0000259" key="12">
    <source>
        <dbReference type="PROSITE" id="PS50929"/>
    </source>
</evidence>
<reference evidence="14" key="1">
    <citation type="submission" date="2016-10" db="EMBL/GenBank/DDBJ databases">
        <authorList>
            <person name="Varghese N."/>
            <person name="Submissions S."/>
        </authorList>
    </citation>
    <scope>NUCLEOTIDE SEQUENCE [LARGE SCALE GENOMIC DNA]</scope>
    <source>
        <strain evidence="14">CGMCC 4.5579</strain>
    </source>
</reference>
<keyword evidence="5" id="KW-0547">Nucleotide-binding</keyword>
<dbReference type="Gene3D" id="1.20.1560.10">
    <property type="entry name" value="ABC transporter type 1, transmembrane domain"/>
    <property type="match status" value="1"/>
</dbReference>
<dbReference type="AlphaFoldDB" id="A0A1I5YDV2"/>
<dbReference type="GO" id="GO:0016887">
    <property type="term" value="F:ATP hydrolysis activity"/>
    <property type="evidence" value="ECO:0007669"/>
    <property type="project" value="InterPro"/>
</dbReference>
<dbReference type="PANTHER" id="PTHR24221:SF590">
    <property type="entry name" value="COMPONENT LINKED WITH THE ASSEMBLY OF CYTOCHROME' TRANSPORT TRANSMEMBRANE ATP-BINDING PROTEIN ABC TRANSPORTER CYDD-RELATED"/>
    <property type="match status" value="1"/>
</dbReference>
<dbReference type="PROSITE" id="PS50893">
    <property type="entry name" value="ABC_TRANSPORTER_2"/>
    <property type="match status" value="1"/>
</dbReference>
<evidence type="ECO:0000256" key="10">
    <source>
        <dbReference type="SAM" id="Phobius"/>
    </source>
</evidence>
<sequence length="533" mass="55722">MTAVLPRATTVGFALLALPRAGLLVAQATLLATVVARLDPAPLPWLAGVVAARAGVEGLTEWVARRGAVAAKARLRGRLLAAAAGAERGGAFGTLLGRGLDALDPYLAGYLPQRVAAAVTTPVVLVALTVHDPPSALVVAVTLPLVPVFGALVGARTRDLTRHQWARLERLGGHFRDVLVGLPTLRAFGRAEHQAGVIRRMAEAHRAATMRALRVAMLSAFVLEVVCALSIALVAVPVGLRLLDGRVGLATALAVLLLTPEAFLPLRALGSRFHAAAEGMAVLERVRAVLDHPAVTSARPGGGVTRRGPTVGEIRLEEVTVRYPGAERPALDRVTLVVRPGERVAVVGPSGAGKSTLLAVLLGLVAPTGGRVLVDGRDLRELDLAAWRERLAWVPQRPHLFAASVADNVRLGAPHASEAEVRTAARAAHADEFVRALPAGYATRLGERGAGMSAGQRQRIALARAYLRNAPVVLLDEPTARLDLAAEAAVVAAAGRLLAGRTAILVAHRPALVELADRVVQLENGRVHEAVPA</sequence>
<feature type="domain" description="ABC transmembrane type-1" evidence="12">
    <location>
        <begin position="45"/>
        <end position="278"/>
    </location>
</feature>
<dbReference type="Pfam" id="PF00005">
    <property type="entry name" value="ABC_tran"/>
    <property type="match status" value="1"/>
</dbReference>
<dbReference type="InterPro" id="IPR014216">
    <property type="entry name" value="ABC_transptr_CydD"/>
</dbReference>
<dbReference type="GO" id="GO:0005524">
    <property type="term" value="F:ATP binding"/>
    <property type="evidence" value="ECO:0007669"/>
    <property type="project" value="UniProtKB-KW"/>
</dbReference>
<evidence type="ECO:0000256" key="1">
    <source>
        <dbReference type="ARBA" id="ARBA00004651"/>
    </source>
</evidence>
<evidence type="ECO:0000256" key="7">
    <source>
        <dbReference type="ARBA" id="ARBA00022989"/>
    </source>
</evidence>
<evidence type="ECO:0000313" key="14">
    <source>
        <dbReference type="Proteomes" id="UP000198727"/>
    </source>
</evidence>